<accession>A0A8H4W1C0</accession>
<evidence type="ECO:0000313" key="2">
    <source>
        <dbReference type="EMBL" id="KAF4630478.1"/>
    </source>
</evidence>
<keyword evidence="3" id="KW-1185">Reference proteome</keyword>
<sequence length="279" mass="30725">MASYSVQIPKSVEAGQERSQENSEAVPSYADHTADDLVPEIIPNYGSGLPNFEDAPESSTYESITVERASQTPQPLPPTVDGPLSLTLDKSLIFPNTVPATALYSLNYTLNSMGNSIMLRRSVPGPTRLNGRPGKIVDKELYSIERRPMDQVTQIHGQRKSTFPGIGGLEIKKGLFGKHWECRFKNKIVLRGKSGIWEDGDKRIVAREVNEVPIRSKKGKENEVDSGIKDNPGLNIEAGVDDLLVDLMVAVWCAKIWFLAARAARSGENYFGGRAHNMT</sequence>
<comment type="caution">
    <text evidence="2">The sequence shown here is derived from an EMBL/GenBank/DDBJ whole genome shotgun (WGS) entry which is preliminary data.</text>
</comment>
<dbReference type="Proteomes" id="UP000566819">
    <property type="component" value="Unassembled WGS sequence"/>
</dbReference>
<proteinExistence type="predicted"/>
<protein>
    <submittedName>
        <fullName evidence="2">Uncharacterized protein</fullName>
    </submittedName>
</protein>
<evidence type="ECO:0000313" key="3">
    <source>
        <dbReference type="Proteomes" id="UP000566819"/>
    </source>
</evidence>
<feature type="region of interest" description="Disordered" evidence="1">
    <location>
        <begin position="1"/>
        <end position="33"/>
    </location>
</feature>
<evidence type="ECO:0000256" key="1">
    <source>
        <dbReference type="SAM" id="MobiDB-lite"/>
    </source>
</evidence>
<reference evidence="2 3" key="1">
    <citation type="submission" date="2020-03" db="EMBL/GenBank/DDBJ databases">
        <title>Draft Genome Sequence of Cudoniella acicularis.</title>
        <authorList>
            <person name="Buettner E."/>
            <person name="Kellner H."/>
        </authorList>
    </citation>
    <scope>NUCLEOTIDE SEQUENCE [LARGE SCALE GENOMIC DNA]</scope>
    <source>
        <strain evidence="2 3">DSM 108380</strain>
    </source>
</reference>
<dbReference type="OrthoDB" id="4196148at2759"/>
<dbReference type="EMBL" id="JAAMPI010000546">
    <property type="protein sequence ID" value="KAF4630478.1"/>
    <property type="molecule type" value="Genomic_DNA"/>
</dbReference>
<gene>
    <name evidence="2" type="ORF">G7Y89_g7668</name>
</gene>
<dbReference type="AlphaFoldDB" id="A0A8H4W1C0"/>
<name>A0A8H4W1C0_9HELO</name>
<organism evidence="2 3">
    <name type="scientific">Cudoniella acicularis</name>
    <dbReference type="NCBI Taxonomy" id="354080"/>
    <lineage>
        <taxon>Eukaryota</taxon>
        <taxon>Fungi</taxon>
        <taxon>Dikarya</taxon>
        <taxon>Ascomycota</taxon>
        <taxon>Pezizomycotina</taxon>
        <taxon>Leotiomycetes</taxon>
        <taxon>Helotiales</taxon>
        <taxon>Tricladiaceae</taxon>
        <taxon>Cudoniella</taxon>
    </lineage>
</organism>